<feature type="compositionally biased region" description="Pro residues" evidence="6">
    <location>
        <begin position="254"/>
        <end position="277"/>
    </location>
</feature>
<dbReference type="SMART" id="SM00355">
    <property type="entry name" value="ZnF_C2H2"/>
    <property type="match status" value="2"/>
</dbReference>
<dbReference type="Gene3D" id="3.30.160.60">
    <property type="entry name" value="Classic Zinc Finger"/>
    <property type="match status" value="2"/>
</dbReference>
<feature type="region of interest" description="Disordered" evidence="6">
    <location>
        <begin position="820"/>
        <end position="923"/>
    </location>
</feature>
<feature type="compositionally biased region" description="Low complexity" evidence="6">
    <location>
        <begin position="278"/>
        <end position="289"/>
    </location>
</feature>
<feature type="compositionally biased region" description="Low complexity" evidence="6">
    <location>
        <begin position="820"/>
        <end position="841"/>
    </location>
</feature>
<keyword evidence="4" id="KW-0862">Zinc</keyword>
<dbReference type="Proteomes" id="UP000433876">
    <property type="component" value="Unassembled WGS sequence"/>
</dbReference>
<feature type="compositionally biased region" description="Basic residues" evidence="6">
    <location>
        <begin position="749"/>
        <end position="760"/>
    </location>
</feature>
<feature type="compositionally biased region" description="Low complexity" evidence="6">
    <location>
        <begin position="63"/>
        <end position="81"/>
    </location>
</feature>
<dbReference type="PROSITE" id="PS50157">
    <property type="entry name" value="ZINC_FINGER_C2H2_2"/>
    <property type="match status" value="2"/>
</dbReference>
<dbReference type="GO" id="GO:0000977">
    <property type="term" value="F:RNA polymerase II transcription regulatory region sequence-specific DNA binding"/>
    <property type="evidence" value="ECO:0007669"/>
    <property type="project" value="TreeGrafter"/>
</dbReference>
<organism evidence="8 9">
    <name type="scientific">Sordaria macrospora</name>
    <dbReference type="NCBI Taxonomy" id="5147"/>
    <lineage>
        <taxon>Eukaryota</taxon>
        <taxon>Fungi</taxon>
        <taxon>Dikarya</taxon>
        <taxon>Ascomycota</taxon>
        <taxon>Pezizomycotina</taxon>
        <taxon>Sordariomycetes</taxon>
        <taxon>Sordariomycetidae</taxon>
        <taxon>Sordariales</taxon>
        <taxon>Sordariaceae</taxon>
        <taxon>Sordaria</taxon>
    </lineage>
</organism>
<proteinExistence type="predicted"/>
<comment type="caution">
    <text evidence="8">The sequence shown here is derived from an EMBL/GenBank/DDBJ whole genome shotgun (WGS) entry which is preliminary data.</text>
</comment>
<dbReference type="PANTHER" id="PTHR24409">
    <property type="entry name" value="ZINC FINGER PROTEIN 142"/>
    <property type="match status" value="1"/>
</dbReference>
<feature type="compositionally biased region" description="Polar residues" evidence="6">
    <location>
        <begin position="134"/>
        <end position="144"/>
    </location>
</feature>
<dbReference type="EMBL" id="NMPR01000053">
    <property type="protein sequence ID" value="KAA8632537.1"/>
    <property type="molecule type" value="Genomic_DNA"/>
</dbReference>
<keyword evidence="1" id="KW-0479">Metal-binding</keyword>
<keyword evidence="3 5" id="KW-0863">Zinc-finger</keyword>
<dbReference type="VEuPathDB" id="FungiDB:SMAC_05718"/>
<reference evidence="8 9" key="1">
    <citation type="submission" date="2017-07" db="EMBL/GenBank/DDBJ databases">
        <title>Genome sequence of the Sordaria macrospora wild type strain R19027.</title>
        <authorList>
            <person name="Nowrousian M."/>
            <person name="Teichert I."/>
            <person name="Kueck U."/>
        </authorList>
    </citation>
    <scope>NUCLEOTIDE SEQUENCE [LARGE SCALE GENOMIC DNA]</scope>
    <source>
        <strain evidence="8 9">R19027</strain>
        <tissue evidence="8">Mycelium</tissue>
    </source>
</reference>
<dbReference type="PANTHER" id="PTHR24409:SF295">
    <property type="entry name" value="AZ2-RELATED"/>
    <property type="match status" value="1"/>
</dbReference>
<dbReference type="FunFam" id="3.30.160.60:FF:000100">
    <property type="entry name" value="Zinc finger 45-like"/>
    <property type="match status" value="1"/>
</dbReference>
<dbReference type="OMA" id="VYIHEAQ"/>
<dbReference type="InterPro" id="IPR036236">
    <property type="entry name" value="Znf_C2H2_sf"/>
</dbReference>
<feature type="compositionally biased region" description="Low complexity" evidence="6">
    <location>
        <begin position="868"/>
        <end position="900"/>
    </location>
</feature>
<evidence type="ECO:0000259" key="7">
    <source>
        <dbReference type="PROSITE" id="PS50157"/>
    </source>
</evidence>
<accession>A0A8S8ZP01</accession>
<evidence type="ECO:0000313" key="9">
    <source>
        <dbReference type="Proteomes" id="UP000433876"/>
    </source>
</evidence>
<feature type="compositionally biased region" description="Pro residues" evidence="6">
    <location>
        <begin position="208"/>
        <end position="234"/>
    </location>
</feature>
<feature type="compositionally biased region" description="Basic and acidic residues" evidence="6">
    <location>
        <begin position="342"/>
        <end position="351"/>
    </location>
</feature>
<evidence type="ECO:0000256" key="2">
    <source>
        <dbReference type="ARBA" id="ARBA00022737"/>
    </source>
</evidence>
<dbReference type="AlphaFoldDB" id="A0A8S8ZP01"/>
<keyword evidence="2" id="KW-0677">Repeat</keyword>
<feature type="region of interest" description="Disordered" evidence="6">
    <location>
        <begin position="672"/>
        <end position="802"/>
    </location>
</feature>
<evidence type="ECO:0000256" key="3">
    <source>
        <dbReference type="ARBA" id="ARBA00022771"/>
    </source>
</evidence>
<dbReference type="GO" id="GO:0008270">
    <property type="term" value="F:zinc ion binding"/>
    <property type="evidence" value="ECO:0007669"/>
    <property type="project" value="UniProtKB-KW"/>
</dbReference>
<evidence type="ECO:0000256" key="1">
    <source>
        <dbReference type="ARBA" id="ARBA00022723"/>
    </source>
</evidence>
<feature type="compositionally biased region" description="Polar residues" evidence="6">
    <location>
        <begin position="782"/>
        <end position="795"/>
    </location>
</feature>
<sequence>MSEPDADSSPKPLEPQDGSTHSSPKDTRPSSPVASAPGTPPVGTQSASSTNGEDVATTPVAAVSGGVPSSTPAPVSPATVADITSPPPSPSHMRSPGSDYSNSSDWVTTDSSPSPNPTISPSPDSDADPHPRTYSGSSYSQPHTTRPPGEEQLYELSPSPSPWPESSNSDDSQRAPSYAAPPPGFLFTPAPTRPPPGTGLYIITSAPHPYPDPPIPVYPAPQLYPAPHPQGHPGPHPHAHPSHHLPPVYIHEAQPPPPPPPPPPPLPPIPPLVPPPQAQVQAEAQAEAQYKQIYGLGHAQARSSQHLPPVYIHEAQPPPPPPVPPPGKNPQYDAPFGFYRSPGKDPTERPKPKFYPPSSKPLFVPTVRVVNSRSKRNEARWWGAAQKQQQQKGQPQGQPQKQPQAREQPQPQGHPQFHGQPQHFIGFGQPRGGRPPKHQENPIKIIYHEPLPRSRSLQQFPAPTRLSPHLQAQAEAEAKARYKEIYGMGHAQAQTKAQAEAEAEARYKEIYGPGYSQLARQRDSEAQGQAAAYTQASARQWEHIYRPIPALQNTQAYTQNRPPQVLAPGQVPAYQIHGPRYGNGNGQSAGGGYHGQQGPPIAAMIPVTMIPITGEERRYQCNFLDCAQRFARKHDLNRHRRSHFPDRPFGCEKCGKRFARQDALKRHISLAAKCGGNDPKNPVEISSSPSPSPSPSPAPEQASASASATGNNPNGGLWHVPSSAIRNDSQTRRARSPSVEVISDTERNHRGRRSGRKRKRAQEPMIDGEDPDYDRDYRPPANIQNLNQAGSSSLQRQREPQNRWVIGTSVSANYVSGAETEAAAAAGQAAAEATSAATVASRQNRSHKGKQRELQNRWAVPTAGPGVSGATASASHGTAASASTPADAAEAATGAAVPDAGRGGDTGASSELISGAASGAGSR</sequence>
<dbReference type="GO" id="GO:0005634">
    <property type="term" value="C:nucleus"/>
    <property type="evidence" value="ECO:0007669"/>
    <property type="project" value="TreeGrafter"/>
</dbReference>
<feature type="compositionally biased region" description="Pro residues" evidence="6">
    <location>
        <begin position="316"/>
        <end position="328"/>
    </location>
</feature>
<name>A0A8S8ZP01_SORMA</name>
<feature type="domain" description="C2H2-type" evidence="7">
    <location>
        <begin position="619"/>
        <end position="648"/>
    </location>
</feature>
<dbReference type="GO" id="GO:0000981">
    <property type="term" value="F:DNA-binding transcription factor activity, RNA polymerase II-specific"/>
    <property type="evidence" value="ECO:0007669"/>
    <property type="project" value="TreeGrafter"/>
</dbReference>
<evidence type="ECO:0000256" key="6">
    <source>
        <dbReference type="SAM" id="MobiDB-lite"/>
    </source>
</evidence>
<feature type="compositionally biased region" description="Polar residues" evidence="6">
    <location>
        <begin position="42"/>
        <end position="52"/>
    </location>
</feature>
<feature type="compositionally biased region" description="Low complexity" evidence="6">
    <location>
        <begin position="383"/>
        <end position="424"/>
    </location>
</feature>
<evidence type="ECO:0000256" key="5">
    <source>
        <dbReference type="PROSITE-ProRule" id="PRU00042"/>
    </source>
</evidence>
<feature type="region of interest" description="Disordered" evidence="6">
    <location>
        <begin position="1"/>
        <end position="440"/>
    </location>
</feature>
<gene>
    <name evidence="8" type="ORF">SMACR_05718</name>
</gene>
<protein>
    <recommendedName>
        <fullName evidence="7">C2H2-type domain-containing protein</fullName>
    </recommendedName>
</protein>
<dbReference type="SUPFAM" id="SSF57667">
    <property type="entry name" value="beta-beta-alpha zinc fingers"/>
    <property type="match status" value="1"/>
</dbReference>
<dbReference type="InterPro" id="IPR013087">
    <property type="entry name" value="Znf_C2H2_type"/>
</dbReference>
<feature type="domain" description="C2H2-type" evidence="7">
    <location>
        <begin position="649"/>
        <end position="679"/>
    </location>
</feature>
<feature type="compositionally biased region" description="Low complexity" evidence="6">
    <location>
        <begin position="699"/>
        <end position="708"/>
    </location>
</feature>
<dbReference type="Pfam" id="PF00096">
    <property type="entry name" value="zf-C2H2"/>
    <property type="match status" value="2"/>
</dbReference>
<evidence type="ECO:0000313" key="8">
    <source>
        <dbReference type="EMBL" id="KAA8632537.1"/>
    </source>
</evidence>
<dbReference type="PROSITE" id="PS00028">
    <property type="entry name" value="ZINC_FINGER_C2H2_1"/>
    <property type="match status" value="1"/>
</dbReference>
<evidence type="ECO:0000256" key="4">
    <source>
        <dbReference type="ARBA" id="ARBA00022833"/>
    </source>
</evidence>